<name>A0ABP7WS10_9SPHI</name>
<dbReference type="Pfam" id="PF04389">
    <property type="entry name" value="Peptidase_M28"/>
    <property type="match status" value="1"/>
</dbReference>
<comment type="caution">
    <text evidence="3">The sequence shown here is derived from an EMBL/GenBank/DDBJ whole genome shotgun (WGS) entry which is preliminary data.</text>
</comment>
<keyword evidence="1" id="KW-0732">Signal</keyword>
<dbReference type="PANTHER" id="PTHR12147:SF26">
    <property type="entry name" value="PEPTIDASE M28 DOMAIN-CONTAINING PROTEIN"/>
    <property type="match status" value="1"/>
</dbReference>
<reference evidence="4" key="1">
    <citation type="journal article" date="2019" name="Int. J. Syst. Evol. Microbiol.">
        <title>The Global Catalogue of Microorganisms (GCM) 10K type strain sequencing project: providing services to taxonomists for standard genome sequencing and annotation.</title>
        <authorList>
            <consortium name="The Broad Institute Genomics Platform"/>
            <consortium name="The Broad Institute Genome Sequencing Center for Infectious Disease"/>
            <person name="Wu L."/>
            <person name="Ma J."/>
        </authorList>
    </citation>
    <scope>NUCLEOTIDE SEQUENCE [LARGE SCALE GENOMIC DNA]</scope>
    <source>
        <strain evidence="4">JCM 17085</strain>
    </source>
</reference>
<evidence type="ECO:0000259" key="2">
    <source>
        <dbReference type="Pfam" id="PF04389"/>
    </source>
</evidence>
<evidence type="ECO:0000313" key="4">
    <source>
        <dbReference type="Proteomes" id="UP001500841"/>
    </source>
</evidence>
<dbReference type="PROSITE" id="PS51257">
    <property type="entry name" value="PROKAR_LIPOPROTEIN"/>
    <property type="match status" value="1"/>
</dbReference>
<feature type="domain" description="Peptidase M28" evidence="2">
    <location>
        <begin position="254"/>
        <end position="454"/>
    </location>
</feature>
<dbReference type="InterPro" id="IPR045175">
    <property type="entry name" value="M28_fam"/>
</dbReference>
<dbReference type="Gene3D" id="3.50.30.30">
    <property type="match status" value="1"/>
</dbReference>
<dbReference type="PANTHER" id="PTHR12147">
    <property type="entry name" value="METALLOPEPTIDASE M28 FAMILY MEMBER"/>
    <property type="match status" value="1"/>
</dbReference>
<gene>
    <name evidence="3" type="ORF">GCM10022392_18000</name>
</gene>
<dbReference type="InterPro" id="IPR007484">
    <property type="entry name" value="Peptidase_M28"/>
</dbReference>
<dbReference type="EMBL" id="BAABCV010000005">
    <property type="protein sequence ID" value="GAA4095337.1"/>
    <property type="molecule type" value="Genomic_DNA"/>
</dbReference>
<accession>A0ABP7WS10</accession>
<dbReference type="SUPFAM" id="SSF53187">
    <property type="entry name" value="Zn-dependent exopeptidases"/>
    <property type="match status" value="1"/>
</dbReference>
<feature type="chain" id="PRO_5047122439" evidence="1">
    <location>
        <begin position="20"/>
        <end position="494"/>
    </location>
</feature>
<proteinExistence type="predicted"/>
<keyword evidence="4" id="KW-1185">Reference proteome</keyword>
<dbReference type="RefSeq" id="WP_345103111.1">
    <property type="nucleotide sequence ID" value="NZ_BAABCV010000005.1"/>
</dbReference>
<dbReference type="Gene3D" id="3.40.630.10">
    <property type="entry name" value="Zn peptidases"/>
    <property type="match status" value="1"/>
</dbReference>
<organism evidence="3 4">
    <name type="scientific">Mucilaginibacter panaciglaebae</name>
    <dbReference type="NCBI Taxonomy" id="502331"/>
    <lineage>
        <taxon>Bacteria</taxon>
        <taxon>Pseudomonadati</taxon>
        <taxon>Bacteroidota</taxon>
        <taxon>Sphingobacteriia</taxon>
        <taxon>Sphingobacteriales</taxon>
        <taxon>Sphingobacteriaceae</taxon>
        <taxon>Mucilaginibacter</taxon>
    </lineage>
</organism>
<evidence type="ECO:0000313" key="3">
    <source>
        <dbReference type="EMBL" id="GAA4095337.1"/>
    </source>
</evidence>
<protein>
    <submittedName>
        <fullName evidence="3">M20/M25/M40 family metallo-hydrolase</fullName>
    </submittedName>
</protein>
<sequence>MKNLIILSLLLTCGTVACAQDATVKEIAAINPPGTALAPLRYLASDELKGRGIDRPEINTAAQYIADQFKSFGVKTVPGANNYFQEFQLVTASPGKTGKATIGQLSFTLGKDFVQMTPVDAIIKFPLEYVGRVTEAGLNTIDVKGKIIMIDLGVADDDLSFRKDYGQLPALRALLTKKGAVALAARFMGKTLSWSGLSAHFNEPHLIQPDETTFLNTFIINNTPELQAILSKGYKTDAEFVVTGTMERSVNLKNVIGYIKGTDSQLKDQYVLLTSHYDHLGVGKAKMEDGKLDSIYNGARDNASGTTAVIDAARYFSKYPPARSMLFITYTAEEKGLIGSSYYASHPIVPLKQIIYNLNIDNASYDDTRLISLVGLGRTTADKHIKKACAAYGMTVNGDPTGGQLFFASDNYPLAKKGVPAPTFSFGMKTFGPEIFKRYHQLSDEVGNMDLNYMMKFIGAYILAAKYIADDPQPATWSTGDQLEKAGQELYGNK</sequence>
<dbReference type="Proteomes" id="UP001500841">
    <property type="component" value="Unassembled WGS sequence"/>
</dbReference>
<evidence type="ECO:0000256" key="1">
    <source>
        <dbReference type="SAM" id="SignalP"/>
    </source>
</evidence>
<feature type="signal peptide" evidence="1">
    <location>
        <begin position="1"/>
        <end position="19"/>
    </location>
</feature>